<dbReference type="GO" id="GO:0005654">
    <property type="term" value="C:nucleoplasm"/>
    <property type="evidence" value="ECO:0007669"/>
    <property type="project" value="Ensembl"/>
</dbReference>
<dbReference type="FunFam" id="3.30.70.330:FF:000512">
    <property type="entry name" value="Ribosomal RNA-processing 7 homolog A"/>
    <property type="match status" value="1"/>
</dbReference>
<keyword evidence="9" id="KW-0539">Nucleus</keyword>
<evidence type="ECO:0000313" key="18">
    <source>
        <dbReference type="Proteomes" id="UP000008912"/>
    </source>
</evidence>
<comment type="subunit">
    <text evidence="12">Part of the small subunit (SSU) processome, composed of more than 70 proteins and the RNA chaperone small nucleolar RNA (snoRNA) U3. Interacts with NOL6; required for NOL6 localization to nucleolus.</text>
</comment>
<dbReference type="GO" id="GO:0030054">
    <property type="term" value="C:cell junction"/>
    <property type="evidence" value="ECO:0007669"/>
    <property type="project" value="Ensembl"/>
</dbReference>
<dbReference type="InterPro" id="IPR024326">
    <property type="entry name" value="RRP7_C"/>
</dbReference>
<sequence length="360" mass="41357">MEERKVKFPPRRHLLTHLRADFLQSKQRWCPEGTRARRGAFSTQPEPRGRVARGAVVMETRTLPAPDCNSQRPPPLPAGKMVARRGKRGARDSEPGIPSPPGYSAIPIKFSEKQQASHYLYVREHRVREGTKSSWPQKRTLFVLNVPPYCTEECLSRLFSPCGSIQSVELQEKPDLGDSPKEPKSKYFHPTPVPGFQVAYVVFQKPGGVSAALVLKGPLLVSTESHPVKSGICKWISNYADSVPDPEALRVEVDTFMEAYDKRIAEEEAQAEEEEGVPDEEGWVKVTRRGRRPVLPRTEAASLRVLEKERRKRARKELLNFYAWQHRETKMEHLAQLRKKFEEDKQRIELMRAQRKFRPY</sequence>
<reference evidence="17 18" key="1">
    <citation type="journal article" date="2010" name="Nature">
        <title>The sequence and de novo assembly of the giant panda genome.</title>
        <authorList>
            <person name="Li R."/>
            <person name="Fan W."/>
            <person name="Tian G."/>
            <person name="Zhu H."/>
            <person name="He L."/>
            <person name="Cai J."/>
            <person name="Huang Q."/>
            <person name="Cai Q."/>
            <person name="Li B."/>
            <person name="Bai Y."/>
            <person name="Zhang Z."/>
            <person name="Zhang Y."/>
            <person name="Wang W."/>
            <person name="Li J."/>
            <person name="Wei F."/>
            <person name="Li H."/>
            <person name="Jian M."/>
            <person name="Li J."/>
            <person name="Zhang Z."/>
            <person name="Nielsen R."/>
            <person name="Li D."/>
            <person name="Gu W."/>
            <person name="Yang Z."/>
            <person name="Xuan Z."/>
            <person name="Ryder O.A."/>
            <person name="Leung F.C."/>
            <person name="Zhou Y."/>
            <person name="Cao J."/>
            <person name="Sun X."/>
            <person name="Fu Y."/>
            <person name="Fang X."/>
            <person name="Guo X."/>
            <person name="Wang B."/>
            <person name="Hou R."/>
            <person name="Shen F."/>
            <person name="Mu B."/>
            <person name="Ni P."/>
            <person name="Lin R."/>
            <person name="Qian W."/>
            <person name="Wang G."/>
            <person name="Yu C."/>
            <person name="Nie W."/>
            <person name="Wang J."/>
            <person name="Wu Z."/>
            <person name="Liang H."/>
            <person name="Min J."/>
            <person name="Wu Q."/>
            <person name="Cheng S."/>
            <person name="Ruan J."/>
            <person name="Wang M."/>
            <person name="Shi Z."/>
            <person name="Wen M."/>
            <person name="Liu B."/>
            <person name="Ren X."/>
            <person name="Zheng H."/>
            <person name="Dong D."/>
            <person name="Cook K."/>
            <person name="Shan G."/>
            <person name="Zhang H."/>
            <person name="Kosiol C."/>
            <person name="Xie X."/>
            <person name="Lu Z."/>
            <person name="Zheng H."/>
            <person name="Li Y."/>
            <person name="Steiner C.C."/>
            <person name="Lam T.T."/>
            <person name="Lin S."/>
            <person name="Zhang Q."/>
            <person name="Li G."/>
            <person name="Tian J."/>
            <person name="Gong T."/>
            <person name="Liu H."/>
            <person name="Zhang D."/>
            <person name="Fang L."/>
            <person name="Ye C."/>
            <person name="Zhang J."/>
            <person name="Hu W."/>
            <person name="Xu A."/>
            <person name="Ren Y."/>
            <person name="Zhang G."/>
            <person name="Bruford M.W."/>
            <person name="Li Q."/>
            <person name="Ma L."/>
            <person name="Guo Y."/>
            <person name="An N."/>
            <person name="Hu Y."/>
            <person name="Zheng Y."/>
            <person name="Shi Y."/>
            <person name="Li Z."/>
            <person name="Liu Q."/>
            <person name="Chen Y."/>
            <person name="Zhao J."/>
            <person name="Qu N."/>
            <person name="Zhao S."/>
            <person name="Tian F."/>
            <person name="Wang X."/>
            <person name="Wang H."/>
            <person name="Xu L."/>
            <person name="Liu X."/>
            <person name="Vinar T."/>
            <person name="Wang Y."/>
            <person name="Lam T.W."/>
            <person name="Yiu S.M."/>
            <person name="Liu S."/>
            <person name="Zhang H."/>
            <person name="Li D."/>
            <person name="Huang Y."/>
            <person name="Wang X."/>
            <person name="Yang G."/>
            <person name="Jiang Z."/>
            <person name="Wang J."/>
            <person name="Qin N."/>
            <person name="Li L."/>
            <person name="Li J."/>
            <person name="Bolund L."/>
            <person name="Kristiansen K."/>
            <person name="Wong G.K."/>
            <person name="Olson M."/>
            <person name="Zhang X."/>
            <person name="Li S."/>
            <person name="Yang H."/>
            <person name="Wang J."/>
            <person name="Wang J."/>
        </authorList>
    </citation>
    <scope>NUCLEOTIDE SEQUENCE [LARGE SCALE GENOMIC DNA]</scope>
</reference>
<keyword evidence="5" id="KW-0963">Cytoplasm</keyword>
<evidence type="ECO:0000259" key="16">
    <source>
        <dbReference type="Pfam" id="PF17799"/>
    </source>
</evidence>
<reference evidence="17" key="3">
    <citation type="submission" date="2025-09" db="UniProtKB">
        <authorList>
            <consortium name="Ensembl"/>
        </authorList>
    </citation>
    <scope>IDENTIFICATION</scope>
</reference>
<dbReference type="Gene3D" id="3.30.70.330">
    <property type="match status" value="1"/>
</dbReference>
<comment type="similarity">
    <text evidence="4">Belongs to the RRP7 family.</text>
</comment>
<dbReference type="PANTHER" id="PTHR13191:SF0">
    <property type="entry name" value="RIBOSOMAL RNA-PROCESSING PROTEIN 7 HOMOLOG A-RELATED"/>
    <property type="match status" value="1"/>
</dbReference>
<evidence type="ECO:0000256" key="9">
    <source>
        <dbReference type="ARBA" id="ARBA00023242"/>
    </source>
</evidence>
<dbReference type="Pfam" id="PF12923">
    <property type="entry name" value="RRP7"/>
    <property type="match status" value="1"/>
</dbReference>
<evidence type="ECO:0000313" key="17">
    <source>
        <dbReference type="Ensembl" id="ENSAMEP00000009991.2"/>
    </source>
</evidence>
<evidence type="ECO:0000259" key="15">
    <source>
        <dbReference type="Pfam" id="PF12923"/>
    </source>
</evidence>
<dbReference type="HOGENOM" id="CLU_036234_2_1_1"/>
<dbReference type="GO" id="GO:0005737">
    <property type="term" value="C:cytoplasm"/>
    <property type="evidence" value="ECO:0007669"/>
    <property type="project" value="Ensembl"/>
</dbReference>
<protein>
    <recommendedName>
        <fullName evidence="13">Ribosomal RNA-processing protein 7 homolog A</fullName>
    </recommendedName>
</protein>
<dbReference type="GO" id="GO:0006364">
    <property type="term" value="P:rRNA processing"/>
    <property type="evidence" value="ECO:0007669"/>
    <property type="project" value="Ensembl"/>
</dbReference>
<keyword evidence="18" id="KW-1185">Reference proteome</keyword>
<organism evidence="17 18">
    <name type="scientific">Ailuropoda melanoleuca</name>
    <name type="common">Giant panda</name>
    <dbReference type="NCBI Taxonomy" id="9646"/>
    <lineage>
        <taxon>Eukaryota</taxon>
        <taxon>Metazoa</taxon>
        <taxon>Chordata</taxon>
        <taxon>Craniata</taxon>
        <taxon>Vertebrata</taxon>
        <taxon>Euteleostomi</taxon>
        <taxon>Mammalia</taxon>
        <taxon>Eutheria</taxon>
        <taxon>Laurasiatheria</taxon>
        <taxon>Carnivora</taxon>
        <taxon>Caniformia</taxon>
        <taxon>Ursidae</taxon>
        <taxon>Ailuropoda</taxon>
    </lineage>
</organism>
<dbReference type="GO" id="GO:0005929">
    <property type="term" value="C:cilium"/>
    <property type="evidence" value="ECO:0007669"/>
    <property type="project" value="UniProtKB-SubCell"/>
</dbReference>
<comment type="subcellular location">
    <subcellularLocation>
        <location evidence="1">Cell projection</location>
        <location evidence="1">Cilium</location>
    </subcellularLocation>
    <subcellularLocation>
        <location evidence="2">Cytoplasm</location>
        <location evidence="2">Cytoskeleton</location>
        <location evidence="2">Microtubule organizing center</location>
        <location evidence="2">Centrosome</location>
    </subcellularLocation>
    <subcellularLocation>
        <location evidence="3">Nucleus</location>
        <location evidence="3">Nucleolus</location>
    </subcellularLocation>
</comment>
<feature type="region of interest" description="Disordered" evidence="14">
    <location>
        <begin position="64"/>
        <end position="101"/>
    </location>
</feature>
<dbReference type="InterPro" id="IPR040446">
    <property type="entry name" value="RRP7"/>
</dbReference>
<evidence type="ECO:0000256" key="11">
    <source>
        <dbReference type="ARBA" id="ARBA00054533"/>
    </source>
</evidence>
<dbReference type="InterPro" id="IPR012677">
    <property type="entry name" value="Nucleotide-bd_a/b_plait_sf"/>
</dbReference>
<dbReference type="GO" id="GO:0032545">
    <property type="term" value="C:CURI complex"/>
    <property type="evidence" value="ECO:0007669"/>
    <property type="project" value="TreeGrafter"/>
</dbReference>
<keyword evidence="8" id="KW-0206">Cytoskeleton</keyword>
<dbReference type="InterPro" id="IPR035979">
    <property type="entry name" value="RBD_domain_sf"/>
</dbReference>
<dbReference type="eggNOG" id="KOG4008">
    <property type="taxonomic scope" value="Eukaryota"/>
</dbReference>
<evidence type="ECO:0000256" key="13">
    <source>
        <dbReference type="ARBA" id="ARBA00071540"/>
    </source>
</evidence>
<dbReference type="Gene3D" id="6.10.250.1770">
    <property type="match status" value="1"/>
</dbReference>
<name>G1LSF1_AILME</name>
<keyword evidence="10" id="KW-0966">Cell projection</keyword>
<dbReference type="GO" id="GO:0032040">
    <property type="term" value="C:small-subunit processome"/>
    <property type="evidence" value="ECO:0007669"/>
    <property type="project" value="Ensembl"/>
</dbReference>
<dbReference type="GeneTree" id="ENSGT00390000018482"/>
<dbReference type="Ensembl" id="ENSAMET00000010428.2">
    <property type="protein sequence ID" value="ENSAMEP00000009991.2"/>
    <property type="gene ID" value="ENSAMEG00000009503.2"/>
</dbReference>
<keyword evidence="6" id="KW-0597">Phosphoprotein</keyword>
<dbReference type="GO" id="GO:0034456">
    <property type="term" value="C:UTP-C complex"/>
    <property type="evidence" value="ECO:0007669"/>
    <property type="project" value="TreeGrafter"/>
</dbReference>
<dbReference type="Proteomes" id="UP000008912">
    <property type="component" value="Unassembled WGS sequence"/>
</dbReference>
<evidence type="ECO:0000256" key="4">
    <source>
        <dbReference type="ARBA" id="ARBA00006110"/>
    </source>
</evidence>
<dbReference type="InterPro" id="IPR040447">
    <property type="entry name" value="RRM_Rrp7"/>
</dbReference>
<dbReference type="Pfam" id="PF17799">
    <property type="entry name" value="RRM_Rrp7"/>
    <property type="match status" value="1"/>
</dbReference>
<dbReference type="SUPFAM" id="SSF54928">
    <property type="entry name" value="RNA-binding domain, RBD"/>
    <property type="match status" value="1"/>
</dbReference>
<keyword evidence="7" id="KW-0694">RNA-binding</keyword>
<proteinExistence type="inferred from homology"/>
<comment type="function">
    <text evidence="11">Nucleolar protein that is involved in ribosomal RNA (rRNA) processing. Also plays a role in primary cilia resorption, and cell cycle progression in neurogenesis and neocortex development. Part of the small subunit (SSU) processome, first precursor of the small eukaryotic ribosomal subunit. During the assembly of the SSU processome in the nucleolus, many ribosome biogenesis factors, an RNA chaperone and ribosomal proteins associate with the nascent pre-rRNA and work in concert to generate RNA folding, modifications, rearrangements and cleavage as well as targeted degradation of pre-ribosomal RNA by the RNA exosome.</text>
</comment>
<evidence type="ECO:0000256" key="6">
    <source>
        <dbReference type="ARBA" id="ARBA00022553"/>
    </source>
</evidence>
<feature type="domain" description="Rrp7 RRM-like N-terminal" evidence="16">
    <location>
        <begin position="102"/>
        <end position="160"/>
    </location>
</feature>
<dbReference type="InterPro" id="IPR034890">
    <property type="entry name" value="Rrp7A_RRM"/>
</dbReference>
<evidence type="ECO:0000256" key="7">
    <source>
        <dbReference type="ARBA" id="ARBA00022884"/>
    </source>
</evidence>
<dbReference type="InParanoid" id="G1LSF1"/>
<accession>G1LSF1</accession>
<dbReference type="AlphaFoldDB" id="G1LSF1"/>
<evidence type="ECO:0000256" key="3">
    <source>
        <dbReference type="ARBA" id="ARBA00004604"/>
    </source>
</evidence>
<dbReference type="GO" id="GO:0061523">
    <property type="term" value="P:cilium disassembly"/>
    <property type="evidence" value="ECO:0007669"/>
    <property type="project" value="Ensembl"/>
</dbReference>
<evidence type="ECO:0000256" key="5">
    <source>
        <dbReference type="ARBA" id="ARBA00022490"/>
    </source>
</evidence>
<evidence type="ECO:0000256" key="2">
    <source>
        <dbReference type="ARBA" id="ARBA00004300"/>
    </source>
</evidence>
<evidence type="ECO:0000256" key="8">
    <source>
        <dbReference type="ARBA" id="ARBA00023212"/>
    </source>
</evidence>
<dbReference type="STRING" id="9646.ENSAMEP00000009991"/>
<evidence type="ECO:0000256" key="12">
    <source>
        <dbReference type="ARBA" id="ARBA00062032"/>
    </source>
</evidence>
<dbReference type="GO" id="GO:1902570">
    <property type="term" value="P:protein localization to nucleolus"/>
    <property type="evidence" value="ECO:0007669"/>
    <property type="project" value="Ensembl"/>
</dbReference>
<dbReference type="PANTHER" id="PTHR13191">
    <property type="entry name" value="RIBOSOMAL RNA PROCESSING PROTEIN 7-RELATED"/>
    <property type="match status" value="1"/>
</dbReference>
<evidence type="ECO:0000256" key="10">
    <source>
        <dbReference type="ARBA" id="ARBA00023273"/>
    </source>
</evidence>
<dbReference type="GO" id="GO:0003723">
    <property type="term" value="F:RNA binding"/>
    <property type="evidence" value="ECO:0007669"/>
    <property type="project" value="UniProtKB-KW"/>
</dbReference>
<evidence type="ECO:0000256" key="1">
    <source>
        <dbReference type="ARBA" id="ARBA00004138"/>
    </source>
</evidence>
<dbReference type="GO" id="GO:0000028">
    <property type="term" value="P:ribosomal small subunit assembly"/>
    <property type="evidence" value="ECO:0007669"/>
    <property type="project" value="TreeGrafter"/>
</dbReference>
<dbReference type="CDD" id="cd12951">
    <property type="entry name" value="RRP7_Rrp7A"/>
    <property type="match status" value="1"/>
</dbReference>
<reference evidence="17" key="2">
    <citation type="submission" date="2025-08" db="UniProtKB">
        <authorList>
            <consortium name="Ensembl"/>
        </authorList>
    </citation>
    <scope>IDENTIFICATION</scope>
</reference>
<dbReference type="GO" id="GO:0005813">
    <property type="term" value="C:centrosome"/>
    <property type="evidence" value="ECO:0007669"/>
    <property type="project" value="UniProtKB-SubCell"/>
</dbReference>
<gene>
    <name evidence="17" type="primary">RRP7A</name>
</gene>
<feature type="domain" description="Ribosomal RNA-processing protein 7 C-terminal" evidence="15">
    <location>
        <begin position="242"/>
        <end position="360"/>
    </location>
</feature>
<dbReference type="GO" id="GO:0001825">
    <property type="term" value="P:blastocyst formation"/>
    <property type="evidence" value="ECO:0007669"/>
    <property type="project" value="Ensembl"/>
</dbReference>
<dbReference type="CDD" id="cd12294">
    <property type="entry name" value="RRM_Rrp7A"/>
    <property type="match status" value="1"/>
</dbReference>
<evidence type="ECO:0000256" key="14">
    <source>
        <dbReference type="SAM" id="MobiDB-lite"/>
    </source>
</evidence>